<proteinExistence type="predicted"/>
<evidence type="ECO:0008006" key="4">
    <source>
        <dbReference type="Google" id="ProtNLM"/>
    </source>
</evidence>
<accession>A0A0M1P4K7</accession>
<evidence type="ECO:0000256" key="1">
    <source>
        <dbReference type="SAM" id="Phobius"/>
    </source>
</evidence>
<dbReference type="Proteomes" id="UP000036932">
    <property type="component" value="Unassembled WGS sequence"/>
</dbReference>
<feature type="transmembrane region" description="Helical" evidence="1">
    <location>
        <begin position="87"/>
        <end position="113"/>
    </location>
</feature>
<keyword evidence="1" id="KW-1133">Transmembrane helix</keyword>
<organism evidence="2 3">
    <name type="scientific">Paenibacillus solani</name>
    <dbReference type="NCBI Taxonomy" id="1705565"/>
    <lineage>
        <taxon>Bacteria</taxon>
        <taxon>Bacillati</taxon>
        <taxon>Bacillota</taxon>
        <taxon>Bacilli</taxon>
        <taxon>Bacillales</taxon>
        <taxon>Paenibacillaceae</taxon>
        <taxon>Paenibacillus</taxon>
    </lineage>
</organism>
<reference evidence="3" key="1">
    <citation type="submission" date="2015-08" db="EMBL/GenBank/DDBJ databases">
        <title>Genome sequencing project for genomic taxonomy and phylogenomics of Bacillus-like bacteria.</title>
        <authorList>
            <person name="Liu B."/>
            <person name="Wang J."/>
            <person name="Zhu Y."/>
            <person name="Liu G."/>
            <person name="Chen Q."/>
            <person name="Chen Z."/>
            <person name="Lan J."/>
            <person name="Che J."/>
            <person name="Ge C."/>
            <person name="Shi H."/>
            <person name="Pan Z."/>
            <person name="Liu X."/>
        </authorList>
    </citation>
    <scope>NUCLEOTIDE SEQUENCE [LARGE SCALE GENOMIC DNA]</scope>
    <source>
        <strain evidence="3">FJAT-22460</strain>
    </source>
</reference>
<gene>
    <name evidence="2" type="ORF">AM231_08810</name>
</gene>
<evidence type="ECO:0000313" key="2">
    <source>
        <dbReference type="EMBL" id="KOR89245.1"/>
    </source>
</evidence>
<dbReference type="RefSeq" id="WP_054402290.1">
    <property type="nucleotide sequence ID" value="NZ_LIUT01000001.1"/>
</dbReference>
<dbReference type="EMBL" id="LIUT01000001">
    <property type="protein sequence ID" value="KOR89245.1"/>
    <property type="molecule type" value="Genomic_DNA"/>
</dbReference>
<keyword evidence="1" id="KW-0812">Transmembrane</keyword>
<dbReference type="OrthoDB" id="1936496at2"/>
<comment type="caution">
    <text evidence="2">The sequence shown here is derived from an EMBL/GenBank/DDBJ whole genome shotgun (WGS) entry which is preliminary data.</text>
</comment>
<keyword evidence="1" id="KW-0472">Membrane</keyword>
<name>A0A0M1P4K7_9BACL</name>
<evidence type="ECO:0000313" key="3">
    <source>
        <dbReference type="Proteomes" id="UP000036932"/>
    </source>
</evidence>
<dbReference type="PATRIC" id="fig|1705565.3.peg.3722"/>
<dbReference type="AlphaFoldDB" id="A0A0M1P4K7"/>
<feature type="transmembrane region" description="Helical" evidence="1">
    <location>
        <begin position="12"/>
        <end position="34"/>
    </location>
</feature>
<protein>
    <recommendedName>
        <fullName evidence="4">DUF2178 domain-containing protein</fullName>
    </recommendedName>
</protein>
<feature type="transmembrane region" description="Helical" evidence="1">
    <location>
        <begin position="46"/>
        <end position="66"/>
    </location>
</feature>
<sequence length="146" mass="16388">MDKYKIKVKTRKNVLSLVATATLLIYVGLVFYRGGLPDLPSFIKGFHTGAFIGIEVAVVSFLVKYIKASKNEAELKKQYIEENDERSIMILHSASILSIAIILIGLGIASVIAGFFNPLIFYTLLVCLLFVLIVFFALWMYYAKKL</sequence>
<keyword evidence="3" id="KW-1185">Reference proteome</keyword>
<feature type="transmembrane region" description="Helical" evidence="1">
    <location>
        <begin position="119"/>
        <end position="142"/>
    </location>
</feature>